<dbReference type="OrthoDB" id="9770600at2"/>
<dbReference type="Proteomes" id="UP000008385">
    <property type="component" value="Chromosome"/>
</dbReference>
<dbReference type="STRING" id="365046.Rta_27860"/>
<dbReference type="HOGENOM" id="CLU_831222_0_0_4"/>
<sequence>MYSESDIDSAVAAGALGADAAAALRSHVARLRAAPAADEEQFRLVTGFNDVFVSIAVALMLLSLWWLVGRWPGALAVAAAAWGLAEYFTRRRRMALPSILLHLAFILAVSFAVFGALAPWWDDDKANGWRVGAAAAAAAAASVAHWRRFQVPITVAVMLGSALAAVVTFALIAVPALRAYTGWMAFAAGGIAFAVAMAWDMSDPLRRTRRADVAFWLHLLASPLLVHSIFTLTGLTGGSGGIGHALAVLAGYVLLVGVALVVDRRAMMVSALAYVLIALSSLFREFGIVQASMGLTALLISSALLLLSAAWAQVRARLVSRLPDAWQARLPPAI</sequence>
<feature type="transmembrane region" description="Helical" evidence="1">
    <location>
        <begin position="42"/>
        <end position="65"/>
    </location>
</feature>
<evidence type="ECO:0000313" key="3">
    <source>
        <dbReference type="Proteomes" id="UP000008385"/>
    </source>
</evidence>
<feature type="transmembrane region" description="Helical" evidence="1">
    <location>
        <begin position="100"/>
        <end position="121"/>
    </location>
</feature>
<reference evidence="3" key="1">
    <citation type="submission" date="2006-01" db="EMBL/GenBank/DDBJ databases">
        <title>Genome of the cyst-dividing bacterium Ramlibacter tataouinensis.</title>
        <authorList>
            <person name="Barakat M."/>
            <person name="Ortet P."/>
            <person name="De Luca G."/>
            <person name="Jourlin-Castelli C."/>
            <person name="Ansaldi M."/>
            <person name="Py B."/>
            <person name="Fichant G."/>
            <person name="Coutinho P."/>
            <person name="Voulhoux R."/>
            <person name="Bastien O."/>
            <person name="Roy S."/>
            <person name="Marechal E."/>
            <person name="Henrissat B."/>
            <person name="Quentin Y."/>
            <person name="Noirot P."/>
            <person name="Filloux A."/>
            <person name="Mejean V."/>
            <person name="DuBow M."/>
            <person name="Barras F."/>
            <person name="Heulin T."/>
        </authorList>
    </citation>
    <scope>NUCLEOTIDE SEQUENCE [LARGE SCALE GENOMIC DNA]</scope>
    <source>
        <strain evidence="3">ATCC BAA-407 / DSM 14655 / LMG 21543 / TTB310</strain>
    </source>
</reference>
<keyword evidence="3" id="KW-1185">Reference proteome</keyword>
<protein>
    <submittedName>
        <fullName evidence="2">Candidate membrane protein</fullName>
    </submittedName>
</protein>
<feature type="transmembrane region" description="Helical" evidence="1">
    <location>
        <begin position="127"/>
        <end position="146"/>
    </location>
</feature>
<feature type="transmembrane region" description="Helical" evidence="1">
    <location>
        <begin position="241"/>
        <end position="262"/>
    </location>
</feature>
<evidence type="ECO:0000313" key="2">
    <source>
        <dbReference type="EMBL" id="AEG93889.1"/>
    </source>
</evidence>
<dbReference type="AlphaFoldDB" id="F5Y549"/>
<keyword evidence="1" id="KW-0472">Membrane</keyword>
<feature type="transmembrane region" description="Helical" evidence="1">
    <location>
        <begin position="180"/>
        <end position="201"/>
    </location>
</feature>
<reference evidence="2 3" key="2">
    <citation type="journal article" date="2011" name="PLoS ONE">
        <title>The Cyst-Dividing Bacterium Ramlibacter tataouinensis TTB310 Genome Reveals a Well-Stocked Toolbox for Adaptation to a Desert Environment.</title>
        <authorList>
            <person name="De Luca G."/>
            <person name="Barakat M."/>
            <person name="Ortet P."/>
            <person name="Fochesato S."/>
            <person name="Jourlin-Castelli C."/>
            <person name="Ansaldi M."/>
            <person name="Py B."/>
            <person name="Fichant G."/>
            <person name="Coutinho P.M."/>
            <person name="Voulhoux R."/>
            <person name="Bastien O."/>
            <person name="Marechal E."/>
            <person name="Henrissat B."/>
            <person name="Quentin Y."/>
            <person name="Noirot P."/>
            <person name="Filloux A."/>
            <person name="Mejean V."/>
            <person name="Dubow M.S."/>
            <person name="Barras F."/>
            <person name="Barbe V."/>
            <person name="Weissenbach J."/>
            <person name="Mihalcescu I."/>
            <person name="Vermeglio A."/>
            <person name="Achouak W."/>
            <person name="Heulin T."/>
        </authorList>
    </citation>
    <scope>NUCLEOTIDE SEQUENCE [LARGE SCALE GENOMIC DNA]</scope>
    <source>
        <strain evidence="3">ATCC BAA-407 / DSM 14655 / LMG 21543 / TTB310</strain>
    </source>
</reference>
<feature type="transmembrane region" description="Helical" evidence="1">
    <location>
        <begin position="293"/>
        <end position="312"/>
    </location>
</feature>
<proteinExistence type="predicted"/>
<feature type="transmembrane region" description="Helical" evidence="1">
    <location>
        <begin position="269"/>
        <end position="287"/>
    </location>
</feature>
<dbReference type="RefSeq" id="WP_013902120.1">
    <property type="nucleotide sequence ID" value="NC_015677.1"/>
</dbReference>
<accession>F5Y549</accession>
<feature type="transmembrane region" description="Helical" evidence="1">
    <location>
        <begin position="213"/>
        <end position="235"/>
    </location>
</feature>
<keyword evidence="1" id="KW-1133">Transmembrane helix</keyword>
<keyword evidence="1" id="KW-0812">Transmembrane</keyword>
<feature type="transmembrane region" description="Helical" evidence="1">
    <location>
        <begin position="153"/>
        <end position="174"/>
    </location>
</feature>
<organism evidence="2 3">
    <name type="scientific">Ramlibacter tataouinensis (strain ATCC BAA-407 / DSM 14655 / LMG 21543 / TTB310)</name>
    <dbReference type="NCBI Taxonomy" id="365046"/>
    <lineage>
        <taxon>Bacteria</taxon>
        <taxon>Pseudomonadati</taxon>
        <taxon>Pseudomonadota</taxon>
        <taxon>Betaproteobacteria</taxon>
        <taxon>Burkholderiales</taxon>
        <taxon>Comamonadaceae</taxon>
        <taxon>Ramlibacter</taxon>
    </lineage>
</organism>
<dbReference type="EMBL" id="CP000245">
    <property type="protein sequence ID" value="AEG93889.1"/>
    <property type="molecule type" value="Genomic_DNA"/>
</dbReference>
<name>F5Y549_RAMTT</name>
<dbReference type="KEGG" id="rta:Rta_27860"/>
<dbReference type="PATRIC" id="fig|365046.3.peg.2854"/>
<gene>
    <name evidence="2" type="ordered locus">Rta_27860</name>
</gene>
<evidence type="ECO:0000256" key="1">
    <source>
        <dbReference type="SAM" id="Phobius"/>
    </source>
</evidence>
<dbReference type="eggNOG" id="ENOG502Z8Y9">
    <property type="taxonomic scope" value="Bacteria"/>
</dbReference>